<keyword evidence="2" id="KW-1185">Reference proteome</keyword>
<dbReference type="GeneID" id="87824495"/>
<evidence type="ECO:0000313" key="1">
    <source>
        <dbReference type="EMBL" id="KAK4129086.1"/>
    </source>
</evidence>
<proteinExistence type="predicted"/>
<dbReference type="EMBL" id="MU853223">
    <property type="protein sequence ID" value="KAK4129086.1"/>
    <property type="molecule type" value="Genomic_DNA"/>
</dbReference>
<sequence>MLKDRPGSLAAPDDDMPYRKFGISAGRAILMGDSMPAPADQLERTAIFHSDGRARCLRVPCGDARWRNTDGRQGEGDTVRPGACARVAASYILITCPSRISFLRISPPPACICLFLMTSVAAQGPRQTIVLVQLRGGDHPLNTKPADAATLRLASFFPRCKVSFPGLDLVNNIPQAGRQRSLIQHIGLRLAHLHFAAKTTAGRLLRMTGLGKTSFHQILPSAKLVGWMAENLATGLPSLSLPGHLLSRAAAPS</sequence>
<evidence type="ECO:0000313" key="2">
    <source>
        <dbReference type="Proteomes" id="UP001302602"/>
    </source>
</evidence>
<comment type="caution">
    <text evidence="1">The sequence shown here is derived from an EMBL/GenBank/DDBJ whole genome shotgun (WGS) entry which is preliminary data.</text>
</comment>
<dbReference type="AlphaFoldDB" id="A0AAN6UAT3"/>
<protein>
    <submittedName>
        <fullName evidence="1">Uncharacterized protein</fullName>
    </submittedName>
</protein>
<organism evidence="1 2">
    <name type="scientific">Parathielavia appendiculata</name>
    <dbReference type="NCBI Taxonomy" id="2587402"/>
    <lineage>
        <taxon>Eukaryota</taxon>
        <taxon>Fungi</taxon>
        <taxon>Dikarya</taxon>
        <taxon>Ascomycota</taxon>
        <taxon>Pezizomycotina</taxon>
        <taxon>Sordariomycetes</taxon>
        <taxon>Sordariomycetidae</taxon>
        <taxon>Sordariales</taxon>
        <taxon>Chaetomiaceae</taxon>
        <taxon>Parathielavia</taxon>
    </lineage>
</organism>
<accession>A0AAN6UAT3</accession>
<dbReference type="Proteomes" id="UP001302602">
    <property type="component" value="Unassembled WGS sequence"/>
</dbReference>
<name>A0AAN6UAT3_9PEZI</name>
<gene>
    <name evidence="1" type="ORF">N657DRAFT_53107</name>
</gene>
<reference evidence="1" key="1">
    <citation type="journal article" date="2023" name="Mol. Phylogenet. Evol.">
        <title>Genome-scale phylogeny and comparative genomics of the fungal order Sordariales.</title>
        <authorList>
            <person name="Hensen N."/>
            <person name="Bonometti L."/>
            <person name="Westerberg I."/>
            <person name="Brannstrom I.O."/>
            <person name="Guillou S."/>
            <person name="Cros-Aarteil S."/>
            <person name="Calhoun S."/>
            <person name="Haridas S."/>
            <person name="Kuo A."/>
            <person name="Mondo S."/>
            <person name="Pangilinan J."/>
            <person name="Riley R."/>
            <person name="LaButti K."/>
            <person name="Andreopoulos B."/>
            <person name="Lipzen A."/>
            <person name="Chen C."/>
            <person name="Yan M."/>
            <person name="Daum C."/>
            <person name="Ng V."/>
            <person name="Clum A."/>
            <person name="Steindorff A."/>
            <person name="Ohm R.A."/>
            <person name="Martin F."/>
            <person name="Silar P."/>
            <person name="Natvig D.O."/>
            <person name="Lalanne C."/>
            <person name="Gautier V."/>
            <person name="Ament-Velasquez S.L."/>
            <person name="Kruys A."/>
            <person name="Hutchinson M.I."/>
            <person name="Powell A.J."/>
            <person name="Barry K."/>
            <person name="Miller A.N."/>
            <person name="Grigoriev I.V."/>
            <person name="Debuchy R."/>
            <person name="Gladieux P."/>
            <person name="Hiltunen Thoren M."/>
            <person name="Johannesson H."/>
        </authorList>
    </citation>
    <scope>NUCLEOTIDE SEQUENCE</scope>
    <source>
        <strain evidence="1">CBS 731.68</strain>
    </source>
</reference>
<reference evidence="1" key="2">
    <citation type="submission" date="2023-05" db="EMBL/GenBank/DDBJ databases">
        <authorList>
            <consortium name="Lawrence Berkeley National Laboratory"/>
            <person name="Steindorff A."/>
            <person name="Hensen N."/>
            <person name="Bonometti L."/>
            <person name="Westerberg I."/>
            <person name="Brannstrom I.O."/>
            <person name="Guillou S."/>
            <person name="Cros-Aarteil S."/>
            <person name="Calhoun S."/>
            <person name="Haridas S."/>
            <person name="Kuo A."/>
            <person name="Mondo S."/>
            <person name="Pangilinan J."/>
            <person name="Riley R."/>
            <person name="Labutti K."/>
            <person name="Andreopoulos B."/>
            <person name="Lipzen A."/>
            <person name="Chen C."/>
            <person name="Yanf M."/>
            <person name="Daum C."/>
            <person name="Ng V."/>
            <person name="Clum A."/>
            <person name="Ohm R."/>
            <person name="Martin F."/>
            <person name="Silar P."/>
            <person name="Natvig D."/>
            <person name="Lalanne C."/>
            <person name="Gautier V."/>
            <person name="Ament-Velasquez S.L."/>
            <person name="Kruys A."/>
            <person name="Hutchinson M.I."/>
            <person name="Powell A.J."/>
            <person name="Barry K."/>
            <person name="Miller A.N."/>
            <person name="Grigoriev I.V."/>
            <person name="Debuchy R."/>
            <person name="Gladieux P."/>
            <person name="Thoren M.H."/>
            <person name="Johannesson H."/>
        </authorList>
    </citation>
    <scope>NUCLEOTIDE SEQUENCE</scope>
    <source>
        <strain evidence="1">CBS 731.68</strain>
    </source>
</reference>
<dbReference type="RefSeq" id="XP_062652857.1">
    <property type="nucleotide sequence ID" value="XM_062787725.1"/>
</dbReference>